<evidence type="ECO:0000313" key="1">
    <source>
        <dbReference type="EMBL" id="KKK73227.1"/>
    </source>
</evidence>
<gene>
    <name evidence="1" type="ORF">LCGC14_2895910</name>
</gene>
<comment type="caution">
    <text evidence="1">The sequence shown here is derived from an EMBL/GenBank/DDBJ whole genome shotgun (WGS) entry which is preliminary data.</text>
</comment>
<proteinExistence type="predicted"/>
<reference evidence="1" key="1">
    <citation type="journal article" date="2015" name="Nature">
        <title>Complex archaea that bridge the gap between prokaryotes and eukaryotes.</title>
        <authorList>
            <person name="Spang A."/>
            <person name="Saw J.H."/>
            <person name="Jorgensen S.L."/>
            <person name="Zaremba-Niedzwiedzka K."/>
            <person name="Martijn J."/>
            <person name="Lind A.E."/>
            <person name="van Eijk R."/>
            <person name="Schleper C."/>
            <person name="Guy L."/>
            <person name="Ettema T.J."/>
        </authorList>
    </citation>
    <scope>NUCLEOTIDE SEQUENCE</scope>
</reference>
<accession>A0A0F8XVT7</accession>
<organism evidence="1">
    <name type="scientific">marine sediment metagenome</name>
    <dbReference type="NCBI Taxonomy" id="412755"/>
    <lineage>
        <taxon>unclassified sequences</taxon>
        <taxon>metagenomes</taxon>
        <taxon>ecological metagenomes</taxon>
    </lineage>
</organism>
<sequence>MVARQPHKLEVAGSNPAPATQVFDMAAVAEITQRHVEIGRIKGDSSKKPCAGGMKSCLLPNLCWERKFKP</sequence>
<dbReference type="AlphaFoldDB" id="A0A0F8XVT7"/>
<dbReference type="EMBL" id="LAZR01056880">
    <property type="protein sequence ID" value="KKK73227.1"/>
    <property type="molecule type" value="Genomic_DNA"/>
</dbReference>
<name>A0A0F8XVT7_9ZZZZ</name>
<protein>
    <submittedName>
        <fullName evidence="1">Uncharacterized protein</fullName>
    </submittedName>
</protein>